<evidence type="ECO:0000256" key="11">
    <source>
        <dbReference type="ARBA" id="ARBA00029766"/>
    </source>
</evidence>
<comment type="pathway">
    <text evidence="1">Cofactor biosynthesis; tetrahydrofolate biosynthesis; 2-amino-4-hydroxy-6-hydroxymethyl-7,8-dihydropteridine diphosphate from 7,8-dihydroneopterin triphosphate: step 4/4.</text>
</comment>
<reference evidence="14 15" key="1">
    <citation type="submission" date="2018-10" db="EMBL/GenBank/DDBJ databases">
        <title>Draft genome of Fastidiocella sp. strain 375T, a bacterium isolated from a karstic cave dripping water.</title>
        <authorList>
            <person name="Coelho C."/>
            <person name="Verissimo A."/>
            <person name="Tiago I."/>
        </authorList>
    </citation>
    <scope>NUCLEOTIDE SEQUENCE [LARGE SCALE GENOMIC DNA]</scope>
    <source>
        <strain evidence="14 15">CAVE-375</strain>
    </source>
</reference>
<evidence type="ECO:0000256" key="8">
    <source>
        <dbReference type="ARBA" id="ARBA00022840"/>
    </source>
</evidence>
<comment type="function">
    <text evidence="10">Catalyzes the transfer of pyrophosphate from adenosine triphosphate (ATP) to 6-hydroxymethyl-7,8-dihydropterin, an enzymatic step in folate biosynthesis pathway.</text>
</comment>
<keyword evidence="9" id="KW-0289">Folate biosynthesis</keyword>
<keyword evidence="15" id="KW-1185">Reference proteome</keyword>
<evidence type="ECO:0000256" key="6">
    <source>
        <dbReference type="ARBA" id="ARBA00022741"/>
    </source>
</evidence>
<dbReference type="RefSeq" id="WP_129213261.1">
    <property type="nucleotide sequence ID" value="NZ_REGR01000014.1"/>
</dbReference>
<organism evidence="14 15">
    <name type="scientific">Crenobacter cavernae</name>
    <dbReference type="NCBI Taxonomy" id="2290923"/>
    <lineage>
        <taxon>Bacteria</taxon>
        <taxon>Pseudomonadati</taxon>
        <taxon>Pseudomonadota</taxon>
        <taxon>Betaproteobacteria</taxon>
        <taxon>Neisseriales</taxon>
        <taxon>Neisseriaceae</taxon>
        <taxon>Crenobacter</taxon>
    </lineage>
</organism>
<dbReference type="SUPFAM" id="SSF55083">
    <property type="entry name" value="6-hydroxymethyl-7,8-dihydropterin pyrophosphokinase, HPPK"/>
    <property type="match status" value="1"/>
</dbReference>
<protein>
    <recommendedName>
        <fullName evidence="4">2-amino-4-hydroxy-6-hydroxymethyldihydropteridine pyrophosphokinase</fullName>
        <ecNumber evidence="3">2.7.6.3</ecNumber>
    </recommendedName>
    <alternativeName>
        <fullName evidence="11">6-hydroxymethyl-7,8-dihydropterin pyrophosphokinase</fullName>
    </alternativeName>
    <alternativeName>
        <fullName evidence="12">7,8-dihydro-6-hydroxymethylpterin-pyrophosphokinase</fullName>
    </alternativeName>
</protein>
<evidence type="ECO:0000313" key="15">
    <source>
        <dbReference type="Proteomes" id="UP000290682"/>
    </source>
</evidence>
<dbReference type="NCBIfam" id="TIGR01498">
    <property type="entry name" value="folK"/>
    <property type="match status" value="1"/>
</dbReference>
<dbReference type="GO" id="GO:0003848">
    <property type="term" value="F:2-amino-4-hydroxy-6-hydroxymethyldihydropteridine diphosphokinase activity"/>
    <property type="evidence" value="ECO:0007669"/>
    <property type="project" value="UniProtKB-EC"/>
</dbReference>
<dbReference type="PANTHER" id="PTHR43071:SF1">
    <property type="entry name" value="2-AMINO-4-HYDROXY-6-HYDROXYMETHYLDIHYDROPTERIDINE PYROPHOSPHOKINASE"/>
    <property type="match status" value="1"/>
</dbReference>
<dbReference type="Pfam" id="PF01288">
    <property type="entry name" value="HPPK"/>
    <property type="match status" value="1"/>
</dbReference>
<name>A0ABY0F9W9_9NEIS</name>
<comment type="similarity">
    <text evidence="2">Belongs to the HPPK family.</text>
</comment>
<keyword evidence="5 14" id="KW-0808">Transferase</keyword>
<dbReference type="EC" id="2.7.6.3" evidence="3"/>
<evidence type="ECO:0000256" key="1">
    <source>
        <dbReference type="ARBA" id="ARBA00005051"/>
    </source>
</evidence>
<dbReference type="EMBL" id="REGR01000014">
    <property type="protein sequence ID" value="RXZ42461.1"/>
    <property type="molecule type" value="Genomic_DNA"/>
</dbReference>
<feature type="domain" description="7,8-dihydro-6-hydroxymethylpterin-pyrophosphokinase" evidence="13">
    <location>
        <begin position="88"/>
        <end position="99"/>
    </location>
</feature>
<dbReference type="Proteomes" id="UP000290682">
    <property type="component" value="Unassembled WGS sequence"/>
</dbReference>
<keyword evidence="8" id="KW-0067">ATP-binding</keyword>
<proteinExistence type="inferred from homology"/>
<comment type="caution">
    <text evidence="14">The sequence shown here is derived from an EMBL/GenBank/DDBJ whole genome shotgun (WGS) entry which is preliminary data.</text>
</comment>
<evidence type="ECO:0000259" key="13">
    <source>
        <dbReference type="PROSITE" id="PS00794"/>
    </source>
</evidence>
<dbReference type="CDD" id="cd00483">
    <property type="entry name" value="HPPK"/>
    <property type="match status" value="1"/>
</dbReference>
<evidence type="ECO:0000256" key="10">
    <source>
        <dbReference type="ARBA" id="ARBA00029409"/>
    </source>
</evidence>
<evidence type="ECO:0000313" key="14">
    <source>
        <dbReference type="EMBL" id="RXZ42461.1"/>
    </source>
</evidence>
<evidence type="ECO:0000256" key="2">
    <source>
        <dbReference type="ARBA" id="ARBA00005810"/>
    </source>
</evidence>
<dbReference type="Gene3D" id="3.30.70.560">
    <property type="entry name" value="7,8-Dihydro-6-hydroxymethylpterin-pyrophosphokinase HPPK"/>
    <property type="match status" value="1"/>
</dbReference>
<evidence type="ECO:0000256" key="3">
    <source>
        <dbReference type="ARBA" id="ARBA00013253"/>
    </source>
</evidence>
<evidence type="ECO:0000256" key="7">
    <source>
        <dbReference type="ARBA" id="ARBA00022777"/>
    </source>
</evidence>
<sequence>MSRAFVAFGSNLEAPEEQVKAAISTLAGLPGLALLKASSLYRTAPVGYLDQPDFINAVAEFDSALSADELLDTLHATEEKFGRVRTFRNAPRVLDLDLLWFEGVTQDSERLTLPHPRMHERAFVMVPLAQIAPELAIGAHGDAATLAASLADQGIEKLG</sequence>
<evidence type="ECO:0000256" key="9">
    <source>
        <dbReference type="ARBA" id="ARBA00022909"/>
    </source>
</evidence>
<evidence type="ECO:0000256" key="5">
    <source>
        <dbReference type="ARBA" id="ARBA00022679"/>
    </source>
</evidence>
<evidence type="ECO:0000256" key="4">
    <source>
        <dbReference type="ARBA" id="ARBA00016218"/>
    </source>
</evidence>
<accession>A0ABY0F9W9</accession>
<evidence type="ECO:0000256" key="12">
    <source>
        <dbReference type="ARBA" id="ARBA00033413"/>
    </source>
</evidence>
<dbReference type="InterPro" id="IPR000550">
    <property type="entry name" value="Hppk"/>
</dbReference>
<dbReference type="PANTHER" id="PTHR43071">
    <property type="entry name" value="2-AMINO-4-HYDROXY-6-HYDROXYMETHYLDIHYDROPTERIDINE PYROPHOSPHOKINASE"/>
    <property type="match status" value="1"/>
</dbReference>
<keyword evidence="7" id="KW-0418">Kinase</keyword>
<keyword evidence="6" id="KW-0547">Nucleotide-binding</keyword>
<dbReference type="InterPro" id="IPR035907">
    <property type="entry name" value="Hppk_sf"/>
</dbReference>
<gene>
    <name evidence="14" type="primary">folK</name>
    <name evidence="14" type="ORF">EBB06_11145</name>
</gene>
<dbReference type="PROSITE" id="PS00794">
    <property type="entry name" value="HPPK"/>
    <property type="match status" value="1"/>
</dbReference>